<keyword evidence="3" id="KW-1185">Reference proteome</keyword>
<keyword evidence="1" id="KW-0472">Membrane</keyword>
<name>A0A3E5GTU0_9FIRM</name>
<gene>
    <name evidence="2" type="ORF">DXB12_05400</name>
</gene>
<proteinExistence type="predicted"/>
<comment type="caution">
    <text evidence="2">The sequence shown here is derived from an EMBL/GenBank/DDBJ whole genome shotgun (WGS) entry which is preliminary data.</text>
</comment>
<protein>
    <submittedName>
        <fullName evidence="2">Uncharacterized protein</fullName>
    </submittedName>
</protein>
<evidence type="ECO:0000313" key="2">
    <source>
        <dbReference type="EMBL" id="RGO52027.1"/>
    </source>
</evidence>
<dbReference type="Proteomes" id="UP000261055">
    <property type="component" value="Unassembled WGS sequence"/>
</dbReference>
<feature type="transmembrane region" description="Helical" evidence="1">
    <location>
        <begin position="12"/>
        <end position="33"/>
    </location>
</feature>
<evidence type="ECO:0000256" key="1">
    <source>
        <dbReference type="SAM" id="Phobius"/>
    </source>
</evidence>
<sequence>MRGINKKIKIRKVSGWSIGITIVLAILFLFIAVQGGNEFRVVQDTTDRYILCEKMEQNILHQKF</sequence>
<keyword evidence="1" id="KW-0812">Transmembrane</keyword>
<evidence type="ECO:0000313" key="3">
    <source>
        <dbReference type="Proteomes" id="UP000261055"/>
    </source>
</evidence>
<keyword evidence="1" id="KW-1133">Transmembrane helix</keyword>
<organism evidence="2 3">
    <name type="scientific">Dorea formicigenerans</name>
    <dbReference type="NCBI Taxonomy" id="39486"/>
    <lineage>
        <taxon>Bacteria</taxon>
        <taxon>Bacillati</taxon>
        <taxon>Bacillota</taxon>
        <taxon>Clostridia</taxon>
        <taxon>Lachnospirales</taxon>
        <taxon>Lachnospiraceae</taxon>
        <taxon>Dorea</taxon>
    </lineage>
</organism>
<dbReference type="AlphaFoldDB" id="A0A3E5GTU0"/>
<accession>A0A3E5GTU0</accession>
<dbReference type="EMBL" id="QSVQ01000005">
    <property type="protein sequence ID" value="RGO52027.1"/>
    <property type="molecule type" value="Genomic_DNA"/>
</dbReference>
<reference evidence="2 3" key="1">
    <citation type="submission" date="2018-08" db="EMBL/GenBank/DDBJ databases">
        <title>A genome reference for cultivated species of the human gut microbiota.</title>
        <authorList>
            <person name="Zou Y."/>
            <person name="Xue W."/>
            <person name="Luo G."/>
        </authorList>
    </citation>
    <scope>NUCLEOTIDE SEQUENCE [LARGE SCALE GENOMIC DNA]</scope>
    <source>
        <strain evidence="2 3">OM02-12</strain>
    </source>
</reference>